<reference evidence="1 2" key="1">
    <citation type="submission" date="2018-06" db="EMBL/GenBank/DDBJ databases">
        <authorList>
            <consortium name="Pathogen Informatics"/>
            <person name="Doyle S."/>
        </authorList>
    </citation>
    <scope>NUCLEOTIDE SEQUENCE [LARGE SCALE GENOMIC DNA]</scope>
    <source>
        <strain evidence="1 2">NCTC10060</strain>
    </source>
</reference>
<name>A0A379TZF7_SALDZ</name>
<protein>
    <submittedName>
        <fullName evidence="1">Uncharacterized protein</fullName>
    </submittedName>
</protein>
<gene>
    <name evidence="1" type="ORF">NCTC10060_03136</name>
</gene>
<dbReference type="EMBL" id="UGXH01000003">
    <property type="protein sequence ID" value="SUG55978.1"/>
    <property type="molecule type" value="Genomic_DNA"/>
</dbReference>
<organism evidence="1 2">
    <name type="scientific">Salmonella diarizonae</name>
    <dbReference type="NCBI Taxonomy" id="59204"/>
    <lineage>
        <taxon>Bacteria</taxon>
        <taxon>Pseudomonadati</taxon>
        <taxon>Pseudomonadota</taxon>
        <taxon>Gammaproteobacteria</taxon>
        <taxon>Enterobacterales</taxon>
        <taxon>Enterobacteriaceae</taxon>
        <taxon>Salmonella</taxon>
    </lineage>
</organism>
<evidence type="ECO:0000313" key="2">
    <source>
        <dbReference type="Proteomes" id="UP000254633"/>
    </source>
</evidence>
<dbReference type="AlphaFoldDB" id="A0A379TZF7"/>
<accession>A0A379TZF7</accession>
<proteinExistence type="predicted"/>
<dbReference type="Proteomes" id="UP000254633">
    <property type="component" value="Unassembled WGS sequence"/>
</dbReference>
<sequence>MVVPYERGTDITNSILCESPGNRSAPLPYIIANDDKYNYISLCPYLLDKSVEVSRK</sequence>
<evidence type="ECO:0000313" key="1">
    <source>
        <dbReference type="EMBL" id="SUG55978.1"/>
    </source>
</evidence>